<proteinExistence type="predicted"/>
<dbReference type="Proteomes" id="UP000790709">
    <property type="component" value="Unassembled WGS sequence"/>
</dbReference>
<gene>
    <name evidence="1" type="ORF">BV22DRAFT_158757</name>
</gene>
<evidence type="ECO:0000313" key="2">
    <source>
        <dbReference type="Proteomes" id="UP000790709"/>
    </source>
</evidence>
<keyword evidence="2" id="KW-1185">Reference proteome</keyword>
<sequence length="234" mass="25934">MRCRMTADTLGPNPSGARPRSSSPSSHRDRDSAGRVTGREDFRNRNSIHTEKLLYGIEVYIPERVHNGAVIDMMSTLRQRQSLAHSRHGKIEVVSLYRRTDLAYLYANLCDSSPRRSCLPTLDKMRGEHQRPGKGFSNMNGYAQIQNPSCLPLQHPPRFNAYDLVKSASPGDNTGSKAAPNTPFTAVNAATLWWACSLESGELYSPDGRSEELLGDAVCRIMSRRNEALSLNAG</sequence>
<comment type="caution">
    <text evidence="1">The sequence shown here is derived from an EMBL/GenBank/DDBJ whole genome shotgun (WGS) entry which is preliminary data.</text>
</comment>
<reference evidence="1" key="1">
    <citation type="journal article" date="2021" name="New Phytol.">
        <title>Evolutionary innovations through gain and loss of genes in the ectomycorrhizal Boletales.</title>
        <authorList>
            <person name="Wu G."/>
            <person name="Miyauchi S."/>
            <person name="Morin E."/>
            <person name="Kuo A."/>
            <person name="Drula E."/>
            <person name="Varga T."/>
            <person name="Kohler A."/>
            <person name="Feng B."/>
            <person name="Cao Y."/>
            <person name="Lipzen A."/>
            <person name="Daum C."/>
            <person name="Hundley H."/>
            <person name="Pangilinan J."/>
            <person name="Johnson J."/>
            <person name="Barry K."/>
            <person name="LaButti K."/>
            <person name="Ng V."/>
            <person name="Ahrendt S."/>
            <person name="Min B."/>
            <person name="Choi I.G."/>
            <person name="Park H."/>
            <person name="Plett J.M."/>
            <person name="Magnuson J."/>
            <person name="Spatafora J.W."/>
            <person name="Nagy L.G."/>
            <person name="Henrissat B."/>
            <person name="Grigoriev I.V."/>
            <person name="Yang Z.L."/>
            <person name="Xu J."/>
            <person name="Martin F.M."/>
        </authorList>
    </citation>
    <scope>NUCLEOTIDE SEQUENCE</scope>
    <source>
        <strain evidence="1">KUC20120723A-06</strain>
    </source>
</reference>
<organism evidence="1 2">
    <name type="scientific">Leucogyrophana mollusca</name>
    <dbReference type="NCBI Taxonomy" id="85980"/>
    <lineage>
        <taxon>Eukaryota</taxon>
        <taxon>Fungi</taxon>
        <taxon>Dikarya</taxon>
        <taxon>Basidiomycota</taxon>
        <taxon>Agaricomycotina</taxon>
        <taxon>Agaricomycetes</taxon>
        <taxon>Agaricomycetidae</taxon>
        <taxon>Boletales</taxon>
        <taxon>Boletales incertae sedis</taxon>
        <taxon>Leucogyrophana</taxon>
    </lineage>
</organism>
<evidence type="ECO:0000313" key="1">
    <source>
        <dbReference type="EMBL" id="KAH7928974.1"/>
    </source>
</evidence>
<protein>
    <submittedName>
        <fullName evidence="1">Uncharacterized protein</fullName>
    </submittedName>
</protein>
<accession>A0ACB8BTF8</accession>
<name>A0ACB8BTF8_9AGAM</name>
<dbReference type="EMBL" id="MU266346">
    <property type="protein sequence ID" value="KAH7928974.1"/>
    <property type="molecule type" value="Genomic_DNA"/>
</dbReference>